<evidence type="ECO:0000256" key="1">
    <source>
        <dbReference type="SAM" id="MobiDB-lite"/>
    </source>
</evidence>
<accession>A0A6A5TZT5</accession>
<proteinExistence type="predicted"/>
<dbReference type="Proteomes" id="UP000800035">
    <property type="component" value="Unassembled WGS sequence"/>
</dbReference>
<name>A0A6A5TZT5_9PLEO</name>
<keyword evidence="3" id="KW-1185">Reference proteome</keyword>
<dbReference type="AlphaFoldDB" id="A0A6A5TZT5"/>
<dbReference type="OrthoDB" id="3718497at2759"/>
<dbReference type="EMBL" id="ML976992">
    <property type="protein sequence ID" value="KAF1956236.1"/>
    <property type="molecule type" value="Genomic_DNA"/>
</dbReference>
<evidence type="ECO:0000313" key="2">
    <source>
        <dbReference type="EMBL" id="KAF1956236.1"/>
    </source>
</evidence>
<reference evidence="2" key="1">
    <citation type="journal article" date="2020" name="Stud. Mycol.">
        <title>101 Dothideomycetes genomes: a test case for predicting lifestyles and emergence of pathogens.</title>
        <authorList>
            <person name="Haridas S."/>
            <person name="Albert R."/>
            <person name="Binder M."/>
            <person name="Bloem J."/>
            <person name="Labutti K."/>
            <person name="Salamov A."/>
            <person name="Andreopoulos B."/>
            <person name="Baker S."/>
            <person name="Barry K."/>
            <person name="Bills G."/>
            <person name="Bluhm B."/>
            <person name="Cannon C."/>
            <person name="Castanera R."/>
            <person name="Culley D."/>
            <person name="Daum C."/>
            <person name="Ezra D."/>
            <person name="Gonzalez J."/>
            <person name="Henrissat B."/>
            <person name="Kuo A."/>
            <person name="Liang C."/>
            <person name="Lipzen A."/>
            <person name="Lutzoni F."/>
            <person name="Magnuson J."/>
            <person name="Mondo S."/>
            <person name="Nolan M."/>
            <person name="Ohm R."/>
            <person name="Pangilinan J."/>
            <person name="Park H.-J."/>
            <person name="Ramirez L."/>
            <person name="Alfaro M."/>
            <person name="Sun H."/>
            <person name="Tritt A."/>
            <person name="Yoshinaga Y."/>
            <person name="Zwiers L.-H."/>
            <person name="Turgeon B."/>
            <person name="Goodwin S."/>
            <person name="Spatafora J."/>
            <person name="Crous P."/>
            <person name="Grigoriev I."/>
        </authorList>
    </citation>
    <scope>NUCLEOTIDE SEQUENCE</scope>
    <source>
        <strain evidence="2">CBS 675.92</strain>
    </source>
</reference>
<sequence length="265" mass="30402">METLPVEVVNHILSYLIHPRSSLPGLTEDQSNHDVPKEDQGAIRDLLSVTRPSDTGRAYEDLFCWAEFRHPFNALAATSKRCHELVESYCAHLVKATNRFNLPFAHLDAYGHACVYPDMNQIVYRRLWLQTAPRPCVFCAAAIRDYPYKTVTRLLLACEDCFFAQVFTFEELQQIYHLDDPSLLSVNKIRGSPNYEWILRIDVEALALKLYGTRSFHHSRLPGEKARPCDICLQAGIHRQIGKQSPRRSKRLPAQLKLSPRSQGR</sequence>
<feature type="region of interest" description="Disordered" evidence="1">
    <location>
        <begin position="240"/>
        <end position="265"/>
    </location>
</feature>
<organism evidence="2 3">
    <name type="scientific">Byssothecium circinans</name>
    <dbReference type="NCBI Taxonomy" id="147558"/>
    <lineage>
        <taxon>Eukaryota</taxon>
        <taxon>Fungi</taxon>
        <taxon>Dikarya</taxon>
        <taxon>Ascomycota</taxon>
        <taxon>Pezizomycotina</taxon>
        <taxon>Dothideomycetes</taxon>
        <taxon>Pleosporomycetidae</taxon>
        <taxon>Pleosporales</taxon>
        <taxon>Massarineae</taxon>
        <taxon>Massarinaceae</taxon>
        <taxon>Byssothecium</taxon>
    </lineage>
</organism>
<protein>
    <submittedName>
        <fullName evidence="2">Uncharacterized protein</fullName>
    </submittedName>
</protein>
<evidence type="ECO:0000313" key="3">
    <source>
        <dbReference type="Proteomes" id="UP000800035"/>
    </source>
</evidence>
<gene>
    <name evidence="2" type="ORF">CC80DRAFT_516468</name>
</gene>